<protein>
    <recommendedName>
        <fullName evidence="2">Fatty acid desaturase domain-containing protein</fullName>
    </recommendedName>
</protein>
<dbReference type="PANTHER" id="PTHR19353:SF19">
    <property type="entry name" value="DELTA(5) FATTY ACID DESATURASE C-RELATED"/>
    <property type="match status" value="1"/>
</dbReference>
<evidence type="ECO:0000313" key="3">
    <source>
        <dbReference type="EMBL" id="CAG5067346.1"/>
    </source>
</evidence>
<evidence type="ECO:0000259" key="2">
    <source>
        <dbReference type="Pfam" id="PF00487"/>
    </source>
</evidence>
<evidence type="ECO:0000313" key="4">
    <source>
        <dbReference type="Proteomes" id="UP000679725"/>
    </source>
</evidence>
<dbReference type="Pfam" id="PF00487">
    <property type="entry name" value="FA_desaturase"/>
    <property type="match status" value="1"/>
</dbReference>
<comment type="caution">
    <text evidence="3">The sequence shown here is derived from an EMBL/GenBank/DDBJ whole genome shotgun (WGS) entry which is preliminary data.</text>
</comment>
<keyword evidence="1" id="KW-0812">Transmembrane</keyword>
<name>A0ABN7R5S6_9BACT</name>
<feature type="transmembrane region" description="Helical" evidence="1">
    <location>
        <begin position="164"/>
        <end position="185"/>
    </location>
</feature>
<gene>
    <name evidence="3" type="ORF">DYBT9623_00066</name>
</gene>
<sequence>MLAKDRIKFTPKVKSQFFPTLKNRIEAYFVTNQISRHANSTMVIKTISLLSLYILPFIAIVVFNPPFWLSLIGWFLMGMGVSGIGMSIMHDANHGAYSSKAWVNKWLGYTIYLAGAGVTNWKLQHNVLHHTYTNIAALDEDIRDRGVVKLSPHCTTGKVHGFQWLYAFGFYGILTLYWVTFKDFLQYKEFIKSGVNRQTRKENNGLLFGLIALKLAYFLVLFGLPIFVAGIPFMHVLAGFCVMHITSGLVLTIVFQLAHSVEGTSYPVANEQGNLEKDWAIHQLETTVNFAPRNRFLTWFLGGLNFQIEHHLFPKICHVHYPQIAAIVKQTAAEFDLPYMENESFAIALKSHVSSLRRFGMPSLNEAIG</sequence>
<feature type="transmembrane region" description="Helical" evidence="1">
    <location>
        <begin position="67"/>
        <end position="85"/>
    </location>
</feature>
<keyword evidence="1" id="KW-1133">Transmembrane helix</keyword>
<dbReference type="RefSeq" id="WP_215231532.1">
    <property type="nucleotide sequence ID" value="NZ_CAJRAU010000001.1"/>
</dbReference>
<feature type="domain" description="Fatty acid desaturase" evidence="2">
    <location>
        <begin position="67"/>
        <end position="341"/>
    </location>
</feature>
<organism evidence="3 4">
    <name type="scientific">Dyadobacter linearis</name>
    <dbReference type="NCBI Taxonomy" id="2823330"/>
    <lineage>
        <taxon>Bacteria</taxon>
        <taxon>Pseudomonadati</taxon>
        <taxon>Bacteroidota</taxon>
        <taxon>Cytophagia</taxon>
        <taxon>Cytophagales</taxon>
        <taxon>Spirosomataceae</taxon>
        <taxon>Dyadobacter</taxon>
    </lineage>
</organism>
<feature type="transmembrane region" description="Helical" evidence="1">
    <location>
        <begin position="206"/>
        <end position="227"/>
    </location>
</feature>
<dbReference type="CDD" id="cd03506">
    <property type="entry name" value="Delta6-FADS-like"/>
    <property type="match status" value="1"/>
</dbReference>
<evidence type="ECO:0000256" key="1">
    <source>
        <dbReference type="SAM" id="Phobius"/>
    </source>
</evidence>
<dbReference type="InterPro" id="IPR005804">
    <property type="entry name" value="FA_desaturase_dom"/>
</dbReference>
<dbReference type="PIRSF" id="PIRSF015921">
    <property type="entry name" value="FA_sphinglp_des"/>
    <property type="match status" value="1"/>
</dbReference>
<accession>A0ABN7R5S6</accession>
<keyword evidence="1" id="KW-0472">Membrane</keyword>
<feature type="transmembrane region" description="Helical" evidence="1">
    <location>
        <begin position="233"/>
        <end position="255"/>
    </location>
</feature>
<dbReference type="EMBL" id="CAJRAU010000001">
    <property type="protein sequence ID" value="CAG5067346.1"/>
    <property type="molecule type" value="Genomic_DNA"/>
</dbReference>
<keyword evidence="4" id="KW-1185">Reference proteome</keyword>
<feature type="transmembrane region" description="Helical" evidence="1">
    <location>
        <begin position="42"/>
        <end position="61"/>
    </location>
</feature>
<reference evidence="3 4" key="1">
    <citation type="submission" date="2021-04" db="EMBL/GenBank/DDBJ databases">
        <authorList>
            <person name="Rodrigo-Torres L."/>
            <person name="Arahal R. D."/>
            <person name="Lucena T."/>
        </authorList>
    </citation>
    <scope>NUCLEOTIDE SEQUENCE [LARGE SCALE GENOMIC DNA]</scope>
    <source>
        <strain evidence="3 4">CECT 9623</strain>
    </source>
</reference>
<feature type="transmembrane region" description="Helical" evidence="1">
    <location>
        <begin position="106"/>
        <end position="123"/>
    </location>
</feature>
<proteinExistence type="predicted"/>
<dbReference type="PANTHER" id="PTHR19353">
    <property type="entry name" value="FATTY ACID DESATURASE 2"/>
    <property type="match status" value="1"/>
</dbReference>
<dbReference type="InterPro" id="IPR012171">
    <property type="entry name" value="Fatty_acid_desaturase"/>
</dbReference>
<dbReference type="Proteomes" id="UP000679725">
    <property type="component" value="Unassembled WGS sequence"/>
</dbReference>